<feature type="compositionally biased region" description="Pro residues" evidence="1">
    <location>
        <begin position="252"/>
        <end position="271"/>
    </location>
</feature>
<keyword evidence="4" id="KW-1185">Reference proteome</keyword>
<name>A0AAP0X266_LIQFO</name>
<comment type="caution">
    <text evidence="3">The sequence shown here is derived from an EMBL/GenBank/DDBJ whole genome shotgun (WGS) entry which is preliminary data.</text>
</comment>
<dbReference type="PROSITE" id="PS50004">
    <property type="entry name" value="C2"/>
    <property type="match status" value="1"/>
</dbReference>
<feature type="region of interest" description="Disordered" evidence="1">
    <location>
        <begin position="252"/>
        <end position="281"/>
    </location>
</feature>
<dbReference type="PANTHER" id="PTHR47052">
    <property type="entry name" value="CONSERVED SERINE PROLINE-RICH PROTEIN (AFU_ORTHOLOGUE AFUA_2G01790)"/>
    <property type="match status" value="1"/>
</dbReference>
<evidence type="ECO:0000313" key="3">
    <source>
        <dbReference type="EMBL" id="KAK9286571.1"/>
    </source>
</evidence>
<gene>
    <name evidence="3" type="ORF">L1049_014970</name>
</gene>
<evidence type="ECO:0000256" key="1">
    <source>
        <dbReference type="SAM" id="MobiDB-lite"/>
    </source>
</evidence>
<dbReference type="EMBL" id="JBBPBK010000004">
    <property type="protein sequence ID" value="KAK9286571.1"/>
    <property type="molecule type" value="Genomic_DNA"/>
</dbReference>
<feature type="compositionally biased region" description="Low complexity" evidence="1">
    <location>
        <begin position="272"/>
        <end position="281"/>
    </location>
</feature>
<feature type="domain" description="C2" evidence="2">
    <location>
        <begin position="30"/>
        <end position="147"/>
    </location>
</feature>
<dbReference type="PRINTS" id="PR01217">
    <property type="entry name" value="PRICHEXTENSN"/>
</dbReference>
<dbReference type="InterPro" id="IPR000008">
    <property type="entry name" value="C2_dom"/>
</dbReference>
<protein>
    <recommendedName>
        <fullName evidence="2">C2 domain-containing protein</fullName>
    </recommendedName>
</protein>
<dbReference type="CDD" id="cd00030">
    <property type="entry name" value="C2"/>
    <property type="match status" value="1"/>
</dbReference>
<dbReference type="SMART" id="SM00239">
    <property type="entry name" value="C2"/>
    <property type="match status" value="1"/>
</dbReference>
<organism evidence="3 4">
    <name type="scientific">Liquidambar formosana</name>
    <name type="common">Formosan gum</name>
    <dbReference type="NCBI Taxonomy" id="63359"/>
    <lineage>
        <taxon>Eukaryota</taxon>
        <taxon>Viridiplantae</taxon>
        <taxon>Streptophyta</taxon>
        <taxon>Embryophyta</taxon>
        <taxon>Tracheophyta</taxon>
        <taxon>Spermatophyta</taxon>
        <taxon>Magnoliopsida</taxon>
        <taxon>eudicotyledons</taxon>
        <taxon>Gunneridae</taxon>
        <taxon>Pentapetalae</taxon>
        <taxon>Saxifragales</taxon>
        <taxon>Altingiaceae</taxon>
        <taxon>Liquidambar</taxon>
    </lineage>
</organism>
<dbReference type="AlphaFoldDB" id="A0AAP0X266"/>
<dbReference type="InterPro" id="IPR052981">
    <property type="entry name" value="Ingression_C2_domain"/>
</dbReference>
<reference evidence="3 4" key="1">
    <citation type="journal article" date="2024" name="Plant J.">
        <title>Genome sequences and population genomics reveal climatic adaptation and genomic divergence between two closely related sweetgum species.</title>
        <authorList>
            <person name="Xu W.Q."/>
            <person name="Ren C.Q."/>
            <person name="Zhang X.Y."/>
            <person name="Comes H.P."/>
            <person name="Liu X.H."/>
            <person name="Li Y.G."/>
            <person name="Kettle C.J."/>
            <person name="Jalonen R."/>
            <person name="Gaisberger H."/>
            <person name="Ma Y.Z."/>
            <person name="Qiu Y.X."/>
        </authorList>
    </citation>
    <scope>NUCLEOTIDE SEQUENCE [LARGE SCALE GENOMIC DNA]</scope>
    <source>
        <strain evidence="3">Hangzhou</strain>
    </source>
</reference>
<evidence type="ECO:0000259" key="2">
    <source>
        <dbReference type="PROSITE" id="PS50004"/>
    </source>
</evidence>
<dbReference type="PANTHER" id="PTHR47052:SF3">
    <property type="entry name" value="INGRESSION PROTEIN 1"/>
    <property type="match status" value="1"/>
</dbReference>
<sequence length="281" mass="31168">MLNFAFQANQFKHLIGFINFNETTNTAGFPSGLHRLILHRCHLRQFVVLVVSVVGCNKLRDLEWISRQDPYVYVEYGGAKHRTETCTDGGKNPTFQQKFAFVLIEGLRELNLTVWNSNTLSYDNFIGNGKVHLHKVLSEGYDDSYWPLQTKTGRYAGEVHLIVHYANANKAATSLVPSAPPLAPSAPPCVAPATPQVLLLYAAPPPASVAPYPLQTTAYAVQSRYPSYPPPPYPPPHPATYPPPPYSTPVVYPPPPYPPPPQASPYHPPGPYHGSYPPRQY</sequence>
<evidence type="ECO:0000313" key="4">
    <source>
        <dbReference type="Proteomes" id="UP001415857"/>
    </source>
</evidence>
<accession>A0AAP0X266</accession>
<dbReference type="Proteomes" id="UP001415857">
    <property type="component" value="Unassembled WGS sequence"/>
</dbReference>
<dbReference type="SUPFAM" id="SSF49562">
    <property type="entry name" value="C2 domain (Calcium/lipid-binding domain, CaLB)"/>
    <property type="match status" value="1"/>
</dbReference>
<dbReference type="Gene3D" id="2.60.40.150">
    <property type="entry name" value="C2 domain"/>
    <property type="match status" value="1"/>
</dbReference>
<dbReference type="InterPro" id="IPR035892">
    <property type="entry name" value="C2_domain_sf"/>
</dbReference>
<dbReference type="Pfam" id="PF00168">
    <property type="entry name" value="C2"/>
    <property type="match status" value="1"/>
</dbReference>
<proteinExistence type="predicted"/>